<comment type="caution">
    <text evidence="1">The sequence shown here is derived from an EMBL/GenBank/DDBJ whole genome shotgun (WGS) entry which is preliminary data.</text>
</comment>
<keyword evidence="2" id="KW-1185">Reference proteome</keyword>
<reference evidence="1 2" key="1">
    <citation type="submission" date="2018-03" db="EMBL/GenBank/DDBJ databases">
        <title>Genomic Encyclopedia of Archaeal and Bacterial Type Strains, Phase II (KMG-II): from individual species to whole genera.</title>
        <authorList>
            <person name="Goeker M."/>
        </authorList>
    </citation>
    <scope>NUCLEOTIDE SEQUENCE [LARGE SCALE GENOMIC DNA]</scope>
    <source>
        <strain evidence="1 2">DSM 27929</strain>
    </source>
</reference>
<evidence type="ECO:0008006" key="3">
    <source>
        <dbReference type="Google" id="ProtNLM"/>
    </source>
</evidence>
<gene>
    <name evidence="1" type="ORF">CLW00_10612</name>
</gene>
<evidence type="ECO:0000313" key="1">
    <source>
        <dbReference type="EMBL" id="PRY87393.1"/>
    </source>
</evidence>
<accession>A0A2T0WL11</accession>
<dbReference type="AlphaFoldDB" id="A0A2T0WL11"/>
<dbReference type="Proteomes" id="UP000238157">
    <property type="component" value="Unassembled WGS sequence"/>
</dbReference>
<sequence>MYFEEYDGIALAFIREKQIQNWSQAKKEALIKGDIAMLKKLFSGISFT</sequence>
<proteinExistence type="predicted"/>
<dbReference type="RefSeq" id="WP_245917242.1">
    <property type="nucleotide sequence ID" value="NZ_PVTR01000006.1"/>
</dbReference>
<organism evidence="1 2">
    <name type="scientific">Mongoliibacter ruber</name>
    <dbReference type="NCBI Taxonomy" id="1750599"/>
    <lineage>
        <taxon>Bacteria</taxon>
        <taxon>Pseudomonadati</taxon>
        <taxon>Bacteroidota</taxon>
        <taxon>Cytophagia</taxon>
        <taxon>Cytophagales</taxon>
        <taxon>Cyclobacteriaceae</taxon>
        <taxon>Mongoliibacter</taxon>
    </lineage>
</organism>
<dbReference type="EMBL" id="PVTR01000006">
    <property type="protein sequence ID" value="PRY87393.1"/>
    <property type="molecule type" value="Genomic_DNA"/>
</dbReference>
<evidence type="ECO:0000313" key="2">
    <source>
        <dbReference type="Proteomes" id="UP000238157"/>
    </source>
</evidence>
<name>A0A2T0WL11_9BACT</name>
<protein>
    <recommendedName>
        <fullName evidence="3">Endonuclease</fullName>
    </recommendedName>
</protein>